<dbReference type="Gene3D" id="2.40.128.20">
    <property type="match status" value="1"/>
</dbReference>
<dbReference type="PROSITE" id="PS00213">
    <property type="entry name" value="LIPOCALIN"/>
    <property type="match status" value="1"/>
</dbReference>
<dbReference type="AlphaFoldDB" id="A0A6P9EXV8"/>
<dbReference type="OrthoDB" id="9834950at2759"/>
<accession>A0A6P9EXV8</accession>
<feature type="non-terminal residue" evidence="3">
    <location>
        <position position="1"/>
    </location>
</feature>
<protein>
    <submittedName>
        <fullName evidence="3">Epididymal-specific lipocalin-10-like</fullName>
    </submittedName>
</protein>
<dbReference type="KEGG" id="zca:118356220"/>
<dbReference type="PANTHER" id="PTHR11430">
    <property type="entry name" value="LIPOCALIN"/>
    <property type="match status" value="1"/>
</dbReference>
<dbReference type="RefSeq" id="XP_035579635.1">
    <property type="nucleotide sequence ID" value="XM_035723742.1"/>
</dbReference>
<name>A0A6P9EXV8_ZALCA</name>
<evidence type="ECO:0000313" key="3">
    <source>
        <dbReference type="RefSeq" id="XP_035579635.1"/>
    </source>
</evidence>
<proteinExistence type="inferred from homology"/>
<gene>
    <name evidence="3" type="primary">LOC118356220</name>
</gene>
<evidence type="ECO:0000256" key="1">
    <source>
        <dbReference type="ARBA" id="ARBA00006889"/>
    </source>
</evidence>
<dbReference type="PANTHER" id="PTHR11430:SF79">
    <property type="entry name" value="EPIDIDYMAL-SPECIFIC LIPOCALIN-10"/>
    <property type="match status" value="1"/>
</dbReference>
<organism evidence="2 3">
    <name type="scientific">Zalophus californianus</name>
    <name type="common">California sealion</name>
    <dbReference type="NCBI Taxonomy" id="9704"/>
    <lineage>
        <taxon>Eukaryota</taxon>
        <taxon>Metazoa</taxon>
        <taxon>Chordata</taxon>
        <taxon>Craniata</taxon>
        <taxon>Vertebrata</taxon>
        <taxon>Euteleostomi</taxon>
        <taxon>Mammalia</taxon>
        <taxon>Eutheria</taxon>
        <taxon>Laurasiatheria</taxon>
        <taxon>Carnivora</taxon>
        <taxon>Caniformia</taxon>
        <taxon>Pinnipedia</taxon>
        <taxon>Otariidae</taxon>
        <taxon>Zalophus</taxon>
    </lineage>
</organism>
<dbReference type="GeneID" id="118356220"/>
<sequence>RVLVLALMPATGSRPQEQLPRESHNLNWNKFSGFWYILAVASEGQRFLPGRDRRKLGASMLEVHKAGQLKVVLAFSRESQGCQSHTLILRKDRKKAMFRNTCAYRAAPRFSSGPVKGVEGFHVLSTDYSYGVVYVRLGRAGRTSKTLLLLSESSGKIWGGGVRGAGQVGDGGATSSEGKVWKHLPQLGLPDRAPQTAPHGRPRWTLILTAQRADLANSGEVPIPGLQMAASSLCQVSGRGLRCLPLLIRALTPS</sequence>
<dbReference type="Proteomes" id="UP000515165">
    <property type="component" value="Chromosome 13"/>
</dbReference>
<dbReference type="SUPFAM" id="SSF50814">
    <property type="entry name" value="Lipocalins"/>
    <property type="match status" value="1"/>
</dbReference>
<keyword evidence="2" id="KW-1185">Reference proteome</keyword>
<dbReference type="InterPro" id="IPR012674">
    <property type="entry name" value="Calycin"/>
</dbReference>
<dbReference type="GO" id="GO:0036094">
    <property type="term" value="F:small molecule binding"/>
    <property type="evidence" value="ECO:0007669"/>
    <property type="project" value="InterPro"/>
</dbReference>
<dbReference type="InterPro" id="IPR022272">
    <property type="entry name" value="Lipocalin_CS"/>
</dbReference>
<comment type="similarity">
    <text evidence="1">Belongs to the calycin superfamily. Lipocalin family.</text>
</comment>
<reference evidence="3" key="1">
    <citation type="submission" date="2025-08" db="UniProtKB">
        <authorList>
            <consortium name="RefSeq"/>
        </authorList>
    </citation>
    <scope>IDENTIFICATION</scope>
    <source>
        <tissue evidence="3">Blood</tissue>
    </source>
</reference>
<evidence type="ECO:0000313" key="2">
    <source>
        <dbReference type="Proteomes" id="UP000515165"/>
    </source>
</evidence>
<dbReference type="InterPro" id="IPR002345">
    <property type="entry name" value="Lipocalin"/>
</dbReference>